<dbReference type="Pfam" id="PF13180">
    <property type="entry name" value="PDZ_2"/>
    <property type="match status" value="1"/>
</dbReference>
<keyword evidence="6" id="KW-1185">Reference proteome</keyword>
<dbReference type="EMBL" id="JAGGJC010000001">
    <property type="protein sequence ID" value="MDN7128561.1"/>
    <property type="molecule type" value="Genomic_DNA"/>
</dbReference>
<dbReference type="PIRSF" id="PIRSF016493">
    <property type="entry name" value="Glycyl_aminpptds"/>
    <property type="match status" value="1"/>
</dbReference>
<dbReference type="Gene3D" id="2.30.42.10">
    <property type="match status" value="1"/>
</dbReference>
<feature type="domain" description="PDZ" evidence="2">
    <location>
        <begin position="489"/>
        <end position="564"/>
    </location>
</feature>
<dbReference type="EMBL" id="JAGGJB010000001">
    <property type="protein sequence ID" value="MDN7123715.1"/>
    <property type="molecule type" value="Genomic_DNA"/>
</dbReference>
<dbReference type="Proteomes" id="UP001169491">
    <property type="component" value="Unassembled WGS sequence"/>
</dbReference>
<dbReference type="Proteomes" id="UP001169492">
    <property type="component" value="Unassembled WGS sequence"/>
</dbReference>
<dbReference type="SUPFAM" id="SSF50156">
    <property type="entry name" value="PDZ domain-like"/>
    <property type="match status" value="1"/>
</dbReference>
<name>A0AAW7QZD3_9GAMM</name>
<dbReference type="InterPro" id="IPR024191">
    <property type="entry name" value="Peptidase_M61"/>
</dbReference>
<dbReference type="InterPro" id="IPR001478">
    <property type="entry name" value="PDZ"/>
</dbReference>
<proteinExistence type="predicted"/>
<evidence type="ECO:0000313" key="4">
    <source>
        <dbReference type="EMBL" id="MDN7123715.1"/>
    </source>
</evidence>
<dbReference type="Pfam" id="PF17899">
    <property type="entry name" value="Peptidase_M61_N"/>
    <property type="match status" value="1"/>
</dbReference>
<reference evidence="6 7" key="1">
    <citation type="submission" date="2021-03" db="EMBL/GenBank/DDBJ databases">
        <title>Pseudidiomarina terrestris, a new bacterium isolated from saline soil.</title>
        <authorList>
            <person name="Galisteo C."/>
            <person name="De La Haba R."/>
            <person name="Sanchez-Porro C."/>
            <person name="Ventosa A."/>
        </authorList>
    </citation>
    <scope>NUCLEOTIDE SEQUENCE [LARGE SCALE GENOMIC DNA]</scope>
    <source>
        <strain evidence="4 7">1APP75-32.1</strain>
        <strain evidence="6">1APR75-15</strain>
        <strain evidence="5">1ASR75-15</strain>
    </source>
</reference>
<feature type="domain" description="Peptidase M61 N-terminal" evidence="3">
    <location>
        <begin position="3"/>
        <end position="173"/>
    </location>
</feature>
<dbReference type="InterPro" id="IPR007963">
    <property type="entry name" value="Peptidase_M61_catalytic"/>
</dbReference>
<dbReference type="RefSeq" id="WP_301773943.1">
    <property type="nucleotide sequence ID" value="NZ_JAGGJB010000001.1"/>
</dbReference>
<dbReference type="Gene3D" id="2.60.40.3650">
    <property type="match status" value="1"/>
</dbReference>
<sequence>MLHYEITPLDPNGHQFAVSLRVTPKRHEALELKLPAWIPGSYMIRDFARNILDLRAEANGQRIPVTAIDKQTWRLAPTESTVLIQYQVYAFDLSVRSAYLDQFFGFFNNSSLCLAVDGHTDETVELSLQLPAELKHWRVATGMPRRSGDNFGAGGFYAENYEALIDYPFLLGELGIHEFIAGGKKHAFVTAGRNFADYERICSDLARICEHQVNLFEKQVPFDNYLFLTMVVGKGFGGLEHRNSTALLCSRKDLVSKGVRQNIDTDYRTFLSLCSHEYFHSWNIKTLKPRDFIPYQLNAEQYTRQLWFYEGITSYFDDYVLQQAGLIDAATYLNLLGDTLARVHRGVGVDRHTVGDSSLQAWNRFYKQDENAPNAVVSYYAKGALIALCLDLMLRIETNGEVTLGQVMAKFWRHFGADQKGTTDTSFAEFVTTEYNVHLGAFIERAVESTEALPVQQLLKEFGIEVQRRPPQDDTGFGGKPAAAPLPVALGAKFKASSAGLELQVVFAEEAAHDAGLSAQDRIIAIDHLQVTDGTMREVFERYQPGDVVTVHAFRRDELLTLELIWQAPKLNNYILSVADRERAQGWLALDSKPEA</sequence>
<dbReference type="SUPFAM" id="SSF55486">
    <property type="entry name" value="Metalloproteases ('zincins'), catalytic domain"/>
    <property type="match status" value="1"/>
</dbReference>
<dbReference type="InterPro" id="IPR027268">
    <property type="entry name" value="Peptidase_M4/M1_CTD_sf"/>
</dbReference>
<protein>
    <submittedName>
        <fullName evidence="4">M61 family metallopeptidase</fullName>
    </submittedName>
</protein>
<gene>
    <name evidence="4" type="ORF">J6I90_02350</name>
    <name evidence="5" type="ORF">J6I92_01560</name>
</gene>
<dbReference type="Gene3D" id="1.10.390.10">
    <property type="entry name" value="Neutral Protease Domain 2"/>
    <property type="match status" value="1"/>
</dbReference>
<evidence type="ECO:0000313" key="5">
    <source>
        <dbReference type="EMBL" id="MDN7128561.1"/>
    </source>
</evidence>
<evidence type="ECO:0000259" key="2">
    <source>
        <dbReference type="Pfam" id="PF13180"/>
    </source>
</evidence>
<organism evidence="4 7">
    <name type="scientific">Pseudidiomarina terrestris</name>
    <dbReference type="NCBI Taxonomy" id="2820060"/>
    <lineage>
        <taxon>Bacteria</taxon>
        <taxon>Pseudomonadati</taxon>
        <taxon>Pseudomonadota</taxon>
        <taxon>Gammaproteobacteria</taxon>
        <taxon>Alteromonadales</taxon>
        <taxon>Idiomarinaceae</taxon>
        <taxon>Pseudidiomarina</taxon>
    </lineage>
</organism>
<dbReference type="Pfam" id="PF05299">
    <property type="entry name" value="Peptidase_M61"/>
    <property type="match status" value="1"/>
</dbReference>
<evidence type="ECO:0000313" key="6">
    <source>
        <dbReference type="Proteomes" id="UP001169491"/>
    </source>
</evidence>
<accession>A0AAW7QZD3</accession>
<evidence type="ECO:0000259" key="1">
    <source>
        <dbReference type="Pfam" id="PF05299"/>
    </source>
</evidence>
<evidence type="ECO:0000313" key="7">
    <source>
        <dbReference type="Proteomes" id="UP001169492"/>
    </source>
</evidence>
<dbReference type="InterPro" id="IPR036034">
    <property type="entry name" value="PDZ_sf"/>
</dbReference>
<feature type="domain" description="Peptidase M61 catalytic" evidence="1">
    <location>
        <begin position="270"/>
        <end position="386"/>
    </location>
</feature>
<comment type="caution">
    <text evidence="4">The sequence shown here is derived from an EMBL/GenBank/DDBJ whole genome shotgun (WGS) entry which is preliminary data.</text>
</comment>
<evidence type="ECO:0000259" key="3">
    <source>
        <dbReference type="Pfam" id="PF17899"/>
    </source>
</evidence>
<dbReference type="AlphaFoldDB" id="A0AAW7QZD3"/>
<dbReference type="InterPro" id="IPR040756">
    <property type="entry name" value="Peptidase_M61_N"/>
</dbReference>